<protein>
    <submittedName>
        <fullName evidence="1">Uncharacterized protein</fullName>
    </submittedName>
</protein>
<comment type="caution">
    <text evidence="1">The sequence shown here is derived from an EMBL/GenBank/DDBJ whole genome shotgun (WGS) entry which is preliminary data.</text>
</comment>
<dbReference type="Proteomes" id="UP000283269">
    <property type="component" value="Unassembled WGS sequence"/>
</dbReference>
<dbReference type="EMBL" id="NHYD01002253">
    <property type="protein sequence ID" value="PPQ87572.1"/>
    <property type="molecule type" value="Genomic_DNA"/>
</dbReference>
<name>A0A409X9Z3_PSICY</name>
<gene>
    <name evidence="1" type="ORF">CVT25_005818</name>
</gene>
<accession>A0A409X9Z3</accession>
<keyword evidence="2" id="KW-1185">Reference proteome</keyword>
<evidence type="ECO:0000313" key="1">
    <source>
        <dbReference type="EMBL" id="PPQ87572.1"/>
    </source>
</evidence>
<proteinExistence type="predicted"/>
<dbReference type="InParanoid" id="A0A409X9Z3"/>
<sequence length="110" mass="12355">MLKLIEPVTPEEVSQPFRGGDSIWSPAGIDSSSMWANVEDVELHVSQPFRGGDSIWSPAGIDSSSMWANVEDVELHVDSIWNFIWSLTSSIWNFIWSLTSSIWNSYGFDS</sequence>
<organism evidence="1 2">
    <name type="scientific">Psilocybe cyanescens</name>
    <dbReference type="NCBI Taxonomy" id="93625"/>
    <lineage>
        <taxon>Eukaryota</taxon>
        <taxon>Fungi</taxon>
        <taxon>Dikarya</taxon>
        <taxon>Basidiomycota</taxon>
        <taxon>Agaricomycotina</taxon>
        <taxon>Agaricomycetes</taxon>
        <taxon>Agaricomycetidae</taxon>
        <taxon>Agaricales</taxon>
        <taxon>Agaricineae</taxon>
        <taxon>Strophariaceae</taxon>
        <taxon>Psilocybe</taxon>
    </lineage>
</organism>
<reference evidence="1 2" key="1">
    <citation type="journal article" date="2018" name="Evol. Lett.">
        <title>Horizontal gene cluster transfer increased hallucinogenic mushroom diversity.</title>
        <authorList>
            <person name="Reynolds H.T."/>
            <person name="Vijayakumar V."/>
            <person name="Gluck-Thaler E."/>
            <person name="Korotkin H.B."/>
            <person name="Matheny P.B."/>
            <person name="Slot J.C."/>
        </authorList>
    </citation>
    <scope>NUCLEOTIDE SEQUENCE [LARGE SCALE GENOMIC DNA]</scope>
    <source>
        <strain evidence="1 2">2631</strain>
    </source>
</reference>
<evidence type="ECO:0000313" key="2">
    <source>
        <dbReference type="Proteomes" id="UP000283269"/>
    </source>
</evidence>
<dbReference type="AlphaFoldDB" id="A0A409X9Z3"/>